<dbReference type="PANTHER" id="PTHR34265:SF1">
    <property type="entry name" value="TYPE III PANTOTHENATE KINASE"/>
    <property type="match status" value="1"/>
</dbReference>
<reference evidence="22" key="1">
    <citation type="submission" date="2014-12" db="EMBL/GenBank/DDBJ databases">
        <title>Genome sequence of Clostridium beijerinckii strain 59B.</title>
        <authorList>
            <person name="Little G.T."/>
            <person name="Minton N.P."/>
        </authorList>
    </citation>
    <scope>NUCLEOTIDE SEQUENCE [LARGE SCALE GENOMIC DNA]</scope>
    <source>
        <strain evidence="22">59B</strain>
    </source>
</reference>
<feature type="binding site" evidence="16">
    <location>
        <position position="132"/>
    </location>
    <ligand>
        <name>ATP</name>
        <dbReference type="ChEBI" id="CHEBI:30616"/>
    </ligand>
</feature>
<evidence type="ECO:0000256" key="1">
    <source>
        <dbReference type="ARBA" id="ARBA00001206"/>
    </source>
</evidence>
<protein>
    <recommendedName>
        <fullName evidence="15 16">Type III pantothenate kinase</fullName>
        <ecNumber evidence="6 16">2.7.1.33</ecNumber>
    </recommendedName>
    <alternativeName>
        <fullName evidence="16">PanK-III</fullName>
    </alternativeName>
    <alternativeName>
        <fullName evidence="16">Pantothenic acid kinase</fullName>
    </alternativeName>
</protein>
<dbReference type="CDD" id="cd24015">
    <property type="entry name" value="ASKHA_NBD_PanK-III"/>
    <property type="match status" value="1"/>
</dbReference>
<reference evidence="19" key="6">
    <citation type="submission" date="2020-05" db="EMBL/GenBank/DDBJ databases">
        <authorList>
            <person name="Brown S."/>
            <person name="Huntemann M."/>
            <person name="Clum A."/>
            <person name="Spunde A."/>
            <person name="Palaniappan K."/>
            <person name="Ritter S."/>
            <person name="Mikhailova N."/>
            <person name="Chen I.-M."/>
            <person name="Stamatis D."/>
            <person name="Reddy T."/>
            <person name="O'Malley R."/>
            <person name="Daum C."/>
            <person name="Shapiro N."/>
            <person name="Ivanova N."/>
            <person name="Kyrpides N."/>
            <person name="Woyke T."/>
        </authorList>
    </citation>
    <scope>NUCLEOTIDE SEQUENCE</scope>
    <source>
        <strain evidence="19">DJ080</strain>
    </source>
</reference>
<dbReference type="Pfam" id="PF03309">
    <property type="entry name" value="Pan_kinase"/>
    <property type="match status" value="1"/>
</dbReference>
<comment type="subunit">
    <text evidence="5 16">Homodimer.</text>
</comment>
<evidence type="ECO:0000256" key="2">
    <source>
        <dbReference type="ARBA" id="ARBA00001958"/>
    </source>
</evidence>
<dbReference type="RefSeq" id="WP_017209495.1">
    <property type="nucleotide sequence ID" value="NZ_CP010086.2"/>
</dbReference>
<dbReference type="InterPro" id="IPR004619">
    <property type="entry name" value="Type_III_PanK"/>
</dbReference>
<dbReference type="NCBIfam" id="NF009847">
    <property type="entry name" value="PRK13318.1-5"/>
    <property type="match status" value="1"/>
</dbReference>
<dbReference type="GO" id="GO:0005524">
    <property type="term" value="F:ATP binding"/>
    <property type="evidence" value="ECO:0007669"/>
    <property type="project" value="UniProtKB-UniRule"/>
</dbReference>
<reference evidence="18 25" key="5">
    <citation type="submission" date="2020-04" db="EMBL/GenBank/DDBJ databases">
        <authorList>
            <person name="Hitch T.C.A."/>
            <person name="Wylensek D."/>
            <person name="Clavel T."/>
        </authorList>
    </citation>
    <scope>NUCLEOTIDE SEQUENCE [LARGE SCALE GENOMIC DNA]</scope>
    <source>
        <strain evidence="18 25">WB01_NA02</strain>
    </source>
</reference>
<dbReference type="Proteomes" id="UP000190973">
    <property type="component" value="Unassembled WGS sequence"/>
</dbReference>
<dbReference type="EMBL" id="JABSWW010000001">
    <property type="protein sequence ID" value="NRT90455.1"/>
    <property type="molecule type" value="Genomic_DNA"/>
</dbReference>
<evidence type="ECO:0000256" key="6">
    <source>
        <dbReference type="ARBA" id="ARBA00012102"/>
    </source>
</evidence>
<evidence type="ECO:0000256" key="15">
    <source>
        <dbReference type="ARBA" id="ARBA00040883"/>
    </source>
</evidence>
<evidence type="ECO:0000313" key="18">
    <source>
        <dbReference type="EMBL" id="NMF05328.1"/>
    </source>
</evidence>
<feature type="binding site" evidence="16">
    <location>
        <position position="129"/>
    </location>
    <ligand>
        <name>K(+)</name>
        <dbReference type="ChEBI" id="CHEBI:29103"/>
    </ligand>
</feature>
<dbReference type="NCBIfam" id="NF009848">
    <property type="entry name" value="PRK13318.1-6"/>
    <property type="match status" value="1"/>
</dbReference>
<evidence type="ECO:0000256" key="16">
    <source>
        <dbReference type="HAMAP-Rule" id="MF_01274"/>
    </source>
</evidence>
<dbReference type="NCBIfam" id="TIGR00671">
    <property type="entry name" value="baf"/>
    <property type="match status" value="1"/>
</dbReference>
<dbReference type="AlphaFoldDB" id="A0A0B5Q776"/>
<evidence type="ECO:0000313" key="20">
    <source>
        <dbReference type="EMBL" id="OOM64151.1"/>
    </source>
</evidence>
<evidence type="ECO:0000256" key="7">
    <source>
        <dbReference type="ARBA" id="ARBA00022490"/>
    </source>
</evidence>
<dbReference type="EMBL" id="LZZI01000006">
    <property type="protein sequence ID" value="OOM64151.1"/>
    <property type="molecule type" value="Genomic_DNA"/>
</dbReference>
<gene>
    <name evidence="16 20" type="primary">coaX</name>
    <name evidence="19" type="ORF">B0H41_004134</name>
    <name evidence="21" type="ORF">CBEIBR21_25420</name>
    <name evidence="20" type="ORF">CLBCK_05430</name>
    <name evidence="18" type="ORF">HF849_11345</name>
    <name evidence="17" type="ORF">LF65_00129</name>
</gene>
<organism evidence="17 22">
    <name type="scientific">Clostridium beijerinckii</name>
    <name type="common">Clostridium MP</name>
    <dbReference type="NCBI Taxonomy" id="1520"/>
    <lineage>
        <taxon>Bacteria</taxon>
        <taxon>Bacillati</taxon>
        <taxon>Bacillota</taxon>
        <taxon>Clostridia</taxon>
        <taxon>Eubacteriales</taxon>
        <taxon>Clostridiaceae</taxon>
        <taxon>Clostridium</taxon>
    </lineage>
</organism>
<comment type="catalytic activity">
    <reaction evidence="1 16">
        <text>(R)-pantothenate + ATP = (R)-4'-phosphopantothenate + ADP + H(+)</text>
        <dbReference type="Rhea" id="RHEA:16373"/>
        <dbReference type="ChEBI" id="CHEBI:10986"/>
        <dbReference type="ChEBI" id="CHEBI:15378"/>
        <dbReference type="ChEBI" id="CHEBI:29032"/>
        <dbReference type="ChEBI" id="CHEBI:30616"/>
        <dbReference type="ChEBI" id="CHEBI:456216"/>
        <dbReference type="EC" id="2.7.1.33"/>
    </reaction>
</comment>
<dbReference type="EC" id="2.7.1.33" evidence="6 16"/>
<feature type="active site" description="Proton acceptor" evidence="16">
    <location>
        <position position="109"/>
    </location>
</feature>
<evidence type="ECO:0000256" key="14">
    <source>
        <dbReference type="ARBA" id="ARBA00038036"/>
    </source>
</evidence>
<dbReference type="OrthoDB" id="9804707at2"/>
<dbReference type="SUPFAM" id="SSF53067">
    <property type="entry name" value="Actin-like ATPase domain"/>
    <property type="match status" value="2"/>
</dbReference>
<proteinExistence type="inferred from homology"/>
<feature type="binding site" evidence="16">
    <location>
        <begin position="107"/>
        <end position="110"/>
    </location>
    <ligand>
        <name>substrate</name>
    </ligand>
</feature>
<evidence type="ECO:0000256" key="9">
    <source>
        <dbReference type="ARBA" id="ARBA00022741"/>
    </source>
</evidence>
<reference evidence="21 23" key="4">
    <citation type="submission" date="2017-02" db="EMBL/GenBank/DDBJ databases">
        <title>Genome sequence of Clostridium beijerinckii Br21.</title>
        <authorList>
            <person name="Fonseca B.C."/>
            <person name="Guazzaroni M.E."/>
            <person name="Riano-Pachon D.M."/>
            <person name="Reginatto V."/>
        </authorList>
    </citation>
    <scope>NUCLEOTIDE SEQUENCE [LARGE SCALE GENOMIC DNA]</scope>
    <source>
        <strain evidence="21 23">Br21</strain>
    </source>
</reference>
<dbReference type="GO" id="GO:0046872">
    <property type="term" value="F:metal ion binding"/>
    <property type="evidence" value="ECO:0007669"/>
    <property type="project" value="UniProtKB-KW"/>
</dbReference>
<evidence type="ECO:0000313" key="23">
    <source>
        <dbReference type="Proteomes" id="UP000190959"/>
    </source>
</evidence>
<keyword evidence="11 16" id="KW-0067">ATP-binding</keyword>
<dbReference type="InterPro" id="IPR043129">
    <property type="entry name" value="ATPase_NBD"/>
</dbReference>
<feature type="binding site" evidence="16">
    <location>
        <position position="184"/>
    </location>
    <ligand>
        <name>substrate</name>
    </ligand>
</feature>
<comment type="pathway">
    <text evidence="4 16">Cofactor biosynthesis; coenzyme A biosynthesis; CoA from (R)-pantothenate: step 1/5.</text>
</comment>
<keyword evidence="13 16" id="KW-0173">Coenzyme A biosynthesis</keyword>
<dbReference type="Gene3D" id="3.30.420.40">
    <property type="match status" value="2"/>
</dbReference>
<reference evidence="20 24" key="3">
    <citation type="submission" date="2016-05" db="EMBL/GenBank/DDBJ databases">
        <title>Microbial solvent formation.</title>
        <authorList>
            <person name="Poehlein A."/>
            <person name="Montoya Solano J.D."/>
            <person name="Flitsch S."/>
            <person name="Krabben P."/>
            <person name="Duerre P."/>
            <person name="Daniel R."/>
        </authorList>
    </citation>
    <scope>NUCLEOTIDE SEQUENCE [LARGE SCALE GENOMIC DNA]</scope>
    <source>
        <strain evidence="20 24">DSM 53</strain>
    </source>
</reference>
<keyword evidence="16" id="KW-0479">Metal-binding</keyword>
<dbReference type="Proteomes" id="UP000190959">
    <property type="component" value="Unassembled WGS sequence"/>
</dbReference>
<keyword evidence="9 16" id="KW-0547">Nucleotide-binding</keyword>
<name>A0A0B5Q776_CLOBE</name>
<dbReference type="Proteomes" id="UP001193748">
    <property type="component" value="Unassembled WGS sequence"/>
</dbReference>
<comment type="similarity">
    <text evidence="14 16">Belongs to the type III pantothenate kinase family.</text>
</comment>
<evidence type="ECO:0000256" key="4">
    <source>
        <dbReference type="ARBA" id="ARBA00005225"/>
    </source>
</evidence>
<evidence type="ECO:0000256" key="12">
    <source>
        <dbReference type="ARBA" id="ARBA00022958"/>
    </source>
</evidence>
<dbReference type="EMBL" id="MWMH01000014">
    <property type="protein sequence ID" value="OOP70532.1"/>
    <property type="molecule type" value="Genomic_DNA"/>
</dbReference>
<dbReference type="EMBL" id="JABAGD010000018">
    <property type="protein sequence ID" value="NMF05328.1"/>
    <property type="molecule type" value="Genomic_DNA"/>
</dbReference>
<dbReference type="PANTHER" id="PTHR34265">
    <property type="entry name" value="TYPE III PANTOTHENATE KINASE"/>
    <property type="match status" value="1"/>
</dbReference>
<dbReference type="KEGG" id="cbei:LF65_00129"/>
<dbReference type="STRING" id="1520.LF65_00129"/>
<dbReference type="Proteomes" id="UP000031866">
    <property type="component" value="Chromosome"/>
</dbReference>
<keyword evidence="7 16" id="KW-0963">Cytoplasm</keyword>
<accession>A0A0B5Q776</accession>
<evidence type="ECO:0000313" key="22">
    <source>
        <dbReference type="Proteomes" id="UP000031866"/>
    </source>
</evidence>
<evidence type="ECO:0000313" key="21">
    <source>
        <dbReference type="EMBL" id="OOP70532.1"/>
    </source>
</evidence>
<reference evidence="17" key="2">
    <citation type="submission" date="2016-02" db="EMBL/GenBank/DDBJ databases">
        <title>Genome sequence of Clostridium beijerinckii strain 59B.</title>
        <authorList>
            <person name="Little G.T."/>
            <person name="Minton N.P."/>
        </authorList>
    </citation>
    <scope>NUCLEOTIDE SEQUENCE</scope>
    <source>
        <strain evidence="17">NCIMB 14988</strain>
    </source>
</reference>
<evidence type="ECO:0000313" key="19">
    <source>
        <dbReference type="EMBL" id="NRT90455.1"/>
    </source>
</evidence>
<evidence type="ECO:0000256" key="13">
    <source>
        <dbReference type="ARBA" id="ARBA00022993"/>
    </source>
</evidence>
<keyword evidence="12 16" id="KW-0630">Potassium</keyword>
<dbReference type="GO" id="GO:0005737">
    <property type="term" value="C:cytoplasm"/>
    <property type="evidence" value="ECO:0007669"/>
    <property type="project" value="UniProtKB-SubCell"/>
</dbReference>
<feature type="binding site" evidence="16">
    <location>
        <position position="100"/>
    </location>
    <ligand>
        <name>substrate</name>
    </ligand>
</feature>
<comment type="cofactor">
    <cofactor evidence="16">
        <name>NH4(+)</name>
        <dbReference type="ChEBI" id="CHEBI:28938"/>
    </cofactor>
    <cofactor evidence="16">
        <name>K(+)</name>
        <dbReference type="ChEBI" id="CHEBI:29103"/>
    </cofactor>
    <text evidence="16">A monovalent cation. Ammonium or potassium.</text>
</comment>
<reference evidence="19" key="7">
    <citation type="journal article" date="2022" name="Nat. Biotechnol.">
        <title>Carbon-negative production of acetone and isopropanol by gas fermentation at industrial pilot scale.</title>
        <authorList>
            <person name="Liew F.E."/>
            <person name="Nogle R."/>
            <person name="Abdalla T."/>
            <person name="Rasor B.J."/>
            <person name="Canter C."/>
            <person name="Jensen R.O."/>
            <person name="Wang L."/>
            <person name="Strutz J."/>
            <person name="Chirania P."/>
            <person name="De Tissera S."/>
            <person name="Mueller A.P."/>
            <person name="Ruan Z."/>
            <person name="Gao A."/>
            <person name="Tran L."/>
            <person name="Engle N.L."/>
            <person name="Bromley J.C."/>
            <person name="Daniell J."/>
            <person name="Conrado R."/>
            <person name="Tschaplinski T.J."/>
            <person name="Giannone R.J."/>
            <person name="Hettich R.L."/>
            <person name="Karim A.S."/>
            <person name="Simpson S.D."/>
            <person name="Brown S.D."/>
            <person name="Leang C."/>
            <person name="Jewett M.C."/>
            <person name="Kopke M."/>
        </authorList>
    </citation>
    <scope>NUCLEOTIDE SEQUENCE</scope>
    <source>
        <strain evidence="19">DJ080</strain>
    </source>
</reference>
<evidence type="ECO:0000256" key="3">
    <source>
        <dbReference type="ARBA" id="ARBA00004496"/>
    </source>
</evidence>
<evidence type="ECO:0000256" key="11">
    <source>
        <dbReference type="ARBA" id="ARBA00022840"/>
    </source>
</evidence>
<sequence>MILLVDAGNTNIVLGVHDGEKYIASWRISSEGNKTSDEYGIQVMQLFNLSDINPKDITGVIVSSVVPNIMHSLENMLRKCFCHEPIIVGPGVKTGINIKYDNPREVGADRIVNAVAAYEIYKRPVIIIDFGTATTFCAVRANGDYLGGCICPGIRISADALFERAAKLPRVELEVPKNMICKNTVSSMQSGIIFGYIGQVEYIVKKMKQEMKNSKYKEEPFVLATGGLANLIAKETDVIDKVDSDLTLEGLKILYEKNKEIEISQR</sequence>
<evidence type="ECO:0000256" key="10">
    <source>
        <dbReference type="ARBA" id="ARBA00022777"/>
    </source>
</evidence>
<dbReference type="NCBIfam" id="NF009855">
    <property type="entry name" value="PRK13321.1"/>
    <property type="match status" value="1"/>
</dbReference>
<keyword evidence="10 16" id="KW-0418">Kinase</keyword>
<comment type="subcellular location">
    <subcellularLocation>
        <location evidence="3 16">Cytoplasm</location>
    </subcellularLocation>
</comment>
<keyword evidence="8 16" id="KW-0808">Transferase</keyword>
<dbReference type="GO" id="GO:0004594">
    <property type="term" value="F:pantothenate kinase activity"/>
    <property type="evidence" value="ECO:0007669"/>
    <property type="project" value="UniProtKB-UniRule"/>
</dbReference>
<evidence type="ECO:0000313" key="24">
    <source>
        <dbReference type="Proteomes" id="UP000190973"/>
    </source>
</evidence>
<dbReference type="HAMAP" id="MF_01274">
    <property type="entry name" value="Pantothen_kinase_3"/>
    <property type="match status" value="1"/>
</dbReference>
<dbReference type="GO" id="GO:0015937">
    <property type="term" value="P:coenzyme A biosynthetic process"/>
    <property type="evidence" value="ECO:0007669"/>
    <property type="project" value="UniProtKB-UniRule"/>
</dbReference>
<dbReference type="UniPathway" id="UPA00241">
    <property type="reaction ID" value="UER00352"/>
</dbReference>
<evidence type="ECO:0000256" key="8">
    <source>
        <dbReference type="ARBA" id="ARBA00022679"/>
    </source>
</evidence>
<evidence type="ECO:0000313" key="25">
    <source>
        <dbReference type="Proteomes" id="UP000587880"/>
    </source>
</evidence>
<feature type="binding site" evidence="16">
    <location>
        <begin position="6"/>
        <end position="13"/>
    </location>
    <ligand>
        <name>ATP</name>
        <dbReference type="ChEBI" id="CHEBI:30616"/>
    </ligand>
</feature>
<dbReference type="EMBL" id="CP010086">
    <property type="protein sequence ID" value="AJG96815.1"/>
    <property type="molecule type" value="Genomic_DNA"/>
</dbReference>
<evidence type="ECO:0000313" key="17">
    <source>
        <dbReference type="EMBL" id="AJG96815.1"/>
    </source>
</evidence>
<evidence type="ECO:0000256" key="5">
    <source>
        <dbReference type="ARBA" id="ARBA00011738"/>
    </source>
</evidence>
<comment type="cofactor">
    <cofactor evidence="2">
        <name>K(+)</name>
        <dbReference type="ChEBI" id="CHEBI:29103"/>
    </cofactor>
</comment>
<comment type="function">
    <text evidence="16">Catalyzes the phosphorylation of pantothenate (Pan), the first step in CoA biosynthesis.</text>
</comment>
<dbReference type="Proteomes" id="UP000587880">
    <property type="component" value="Unassembled WGS sequence"/>
</dbReference>